<feature type="region of interest" description="Disordered" evidence="1">
    <location>
        <begin position="131"/>
        <end position="169"/>
    </location>
</feature>
<dbReference type="Proteomes" id="UP000483379">
    <property type="component" value="Unassembled WGS sequence"/>
</dbReference>
<accession>A0A6M0K9L9</accession>
<comment type="caution">
    <text evidence="2">The sequence shown here is derived from an EMBL/GenBank/DDBJ whole genome shotgun (WGS) entry which is preliminary data.</text>
</comment>
<protein>
    <submittedName>
        <fullName evidence="2">Uncharacterized protein</fullName>
    </submittedName>
</protein>
<organism evidence="2 3">
    <name type="scientific">Thiorhodococcus minor</name>
    <dbReference type="NCBI Taxonomy" id="57489"/>
    <lineage>
        <taxon>Bacteria</taxon>
        <taxon>Pseudomonadati</taxon>
        <taxon>Pseudomonadota</taxon>
        <taxon>Gammaproteobacteria</taxon>
        <taxon>Chromatiales</taxon>
        <taxon>Chromatiaceae</taxon>
        <taxon>Thiorhodococcus</taxon>
    </lineage>
</organism>
<gene>
    <name evidence="2" type="ORF">G3446_26015</name>
</gene>
<evidence type="ECO:0000256" key="1">
    <source>
        <dbReference type="SAM" id="MobiDB-lite"/>
    </source>
</evidence>
<proteinExistence type="predicted"/>
<keyword evidence="3" id="KW-1185">Reference proteome</keyword>
<evidence type="ECO:0000313" key="2">
    <source>
        <dbReference type="EMBL" id="NEV65245.1"/>
    </source>
</evidence>
<dbReference type="EMBL" id="JAAIJQ010000185">
    <property type="protein sequence ID" value="NEV65245.1"/>
    <property type="molecule type" value="Genomic_DNA"/>
</dbReference>
<evidence type="ECO:0000313" key="3">
    <source>
        <dbReference type="Proteomes" id="UP000483379"/>
    </source>
</evidence>
<name>A0A6M0K9L9_9GAMM</name>
<dbReference type="RefSeq" id="WP_164456569.1">
    <property type="nucleotide sequence ID" value="NZ_JAAIJQ010000185.1"/>
</dbReference>
<dbReference type="AlphaFoldDB" id="A0A6M0K9L9"/>
<feature type="compositionally biased region" description="Basic and acidic residues" evidence="1">
    <location>
        <begin position="138"/>
        <end position="147"/>
    </location>
</feature>
<reference evidence="2 3" key="1">
    <citation type="submission" date="2020-02" db="EMBL/GenBank/DDBJ databases">
        <title>Genome sequences of Thiorhodococcus mannitoliphagus and Thiorhodococcus minor, purple sulfur photosynthetic bacteria in the gammaproteobacterial family, Chromatiaceae.</title>
        <authorList>
            <person name="Aviles F.A."/>
            <person name="Meyer T.E."/>
            <person name="Kyndt J.A."/>
        </authorList>
    </citation>
    <scope>NUCLEOTIDE SEQUENCE [LARGE SCALE GENOMIC DNA]</scope>
    <source>
        <strain evidence="2 3">DSM 11518</strain>
    </source>
</reference>
<sequence length="169" mass="18879">MAIRLDDAELAALTGQRPELWQLYIVLRTLMDYHTGLVGATRRISWRSLQEALYVEPGQGLEGTGIPTKAKVRRARACRFAAQSQCLETAYFFLPLVLTDQSAPNNPGTNPAYPSRHLGFQQWRGLRARSTHNPAGGDFERARETRHPSGIRYPVSGIRSSVSGKKRLC</sequence>